<dbReference type="Gene3D" id="3.40.50.410">
    <property type="entry name" value="von Willebrand factor, type A domain"/>
    <property type="match status" value="1"/>
</dbReference>
<gene>
    <name evidence="2" type="ORF">ACFQDI_08275</name>
</gene>
<accession>A0ABW0KN99</accession>
<dbReference type="InterPro" id="IPR036465">
    <property type="entry name" value="vWFA_dom_sf"/>
</dbReference>
<protein>
    <submittedName>
        <fullName evidence="2">DUF58 domain-containing protein</fullName>
    </submittedName>
</protein>
<keyword evidence="3" id="KW-1185">Reference proteome</keyword>
<name>A0ABW0KN99_9BACT</name>
<dbReference type="PANTHER" id="PTHR33608">
    <property type="entry name" value="BLL2464 PROTEIN"/>
    <property type="match status" value="1"/>
</dbReference>
<evidence type="ECO:0000259" key="1">
    <source>
        <dbReference type="Pfam" id="PF01882"/>
    </source>
</evidence>
<dbReference type="SUPFAM" id="SSF53300">
    <property type="entry name" value="vWA-like"/>
    <property type="match status" value="1"/>
</dbReference>
<dbReference type="EMBL" id="JBHSMQ010000002">
    <property type="protein sequence ID" value="MFC5454844.1"/>
    <property type="molecule type" value="Genomic_DNA"/>
</dbReference>
<dbReference type="RefSeq" id="WP_377165341.1">
    <property type="nucleotide sequence ID" value="NZ_JBHSMQ010000002.1"/>
</dbReference>
<sequence>MPAQTTTFLDPAALMRIKSLELRAKVVVEGLWKGMHRSPYHGFSVEFSEYRAYVQGDDPRYIDWKVLARSDRTYIKKFEDETNLRCQLVIDHSKSMGFGSAGYKKADYAATLAATLASFLMKQGDAAGLTMFADGIEEHLPARNRPGHLRRIITELERPAKAAGTSLAVSVGQLAELLRKRGMICLITDLLAPVELLEKQLALLSAMGHDLVLFHLMDRAEIDFTFEKSTYFRDAETGAERFIDPLLVRENYLKRLQAHREAVLQATERHNVEYHFCPTDQPLEEVLFDFLSARQRKKASKSAAARIAT</sequence>
<dbReference type="InterPro" id="IPR002881">
    <property type="entry name" value="DUF58"/>
</dbReference>
<dbReference type="Proteomes" id="UP001596052">
    <property type="component" value="Unassembled WGS sequence"/>
</dbReference>
<dbReference type="Pfam" id="PF01882">
    <property type="entry name" value="DUF58"/>
    <property type="match status" value="1"/>
</dbReference>
<feature type="domain" description="DUF58" evidence="1">
    <location>
        <begin position="49"/>
        <end position="261"/>
    </location>
</feature>
<organism evidence="2 3">
    <name type="scientific">Prosthecobacter fluviatilis</name>
    <dbReference type="NCBI Taxonomy" id="445931"/>
    <lineage>
        <taxon>Bacteria</taxon>
        <taxon>Pseudomonadati</taxon>
        <taxon>Verrucomicrobiota</taxon>
        <taxon>Verrucomicrobiia</taxon>
        <taxon>Verrucomicrobiales</taxon>
        <taxon>Verrucomicrobiaceae</taxon>
        <taxon>Prosthecobacter</taxon>
    </lineage>
</organism>
<comment type="caution">
    <text evidence="2">The sequence shown here is derived from an EMBL/GenBank/DDBJ whole genome shotgun (WGS) entry which is preliminary data.</text>
</comment>
<proteinExistence type="predicted"/>
<reference evidence="3" key="1">
    <citation type="journal article" date="2019" name="Int. J. Syst. Evol. Microbiol.">
        <title>The Global Catalogue of Microorganisms (GCM) 10K type strain sequencing project: providing services to taxonomists for standard genome sequencing and annotation.</title>
        <authorList>
            <consortium name="The Broad Institute Genomics Platform"/>
            <consortium name="The Broad Institute Genome Sequencing Center for Infectious Disease"/>
            <person name="Wu L."/>
            <person name="Ma J."/>
        </authorList>
    </citation>
    <scope>NUCLEOTIDE SEQUENCE [LARGE SCALE GENOMIC DNA]</scope>
    <source>
        <strain evidence="3">CGMCC 4.1469</strain>
    </source>
</reference>
<evidence type="ECO:0000313" key="2">
    <source>
        <dbReference type="EMBL" id="MFC5454844.1"/>
    </source>
</evidence>
<evidence type="ECO:0000313" key="3">
    <source>
        <dbReference type="Proteomes" id="UP001596052"/>
    </source>
</evidence>
<dbReference type="PANTHER" id="PTHR33608:SF7">
    <property type="entry name" value="DUF58 DOMAIN-CONTAINING PROTEIN"/>
    <property type="match status" value="1"/>
</dbReference>